<accession>A0A8H4F372</accession>
<evidence type="ECO:0000256" key="1">
    <source>
        <dbReference type="SAM" id="Phobius"/>
    </source>
</evidence>
<dbReference type="EMBL" id="JAAECE010000004">
    <property type="protein sequence ID" value="KAF1802218.1"/>
    <property type="molecule type" value="Genomic_DNA"/>
</dbReference>
<gene>
    <name evidence="2" type="ORF">FB192DRAFT_1376871</name>
</gene>
<organism evidence="2 3">
    <name type="scientific">Mucor circinelloides f. lusitanicus</name>
    <name type="common">Mucor racemosus var. lusitanicus</name>
    <dbReference type="NCBI Taxonomy" id="29924"/>
    <lineage>
        <taxon>Eukaryota</taxon>
        <taxon>Fungi</taxon>
        <taxon>Fungi incertae sedis</taxon>
        <taxon>Mucoromycota</taxon>
        <taxon>Mucoromycotina</taxon>
        <taxon>Mucoromycetes</taxon>
        <taxon>Mucorales</taxon>
        <taxon>Mucorineae</taxon>
        <taxon>Mucoraceae</taxon>
        <taxon>Mucor</taxon>
    </lineage>
</organism>
<sequence length="82" mass="9369">MGYNGHWTFEQHCSSVRGGCKIFFSAFLWWLVGLTVLSKCGMCTCRTQVSLQSTMIYSSVMTIASILLRHFIIYGIIKRKQP</sequence>
<proteinExistence type="predicted"/>
<feature type="transmembrane region" description="Helical" evidence="1">
    <location>
        <begin position="22"/>
        <end position="42"/>
    </location>
</feature>
<reference evidence="2 3" key="1">
    <citation type="submission" date="2019-09" db="EMBL/GenBank/DDBJ databases">
        <authorList>
            <consortium name="DOE Joint Genome Institute"/>
            <person name="Mondo S.J."/>
            <person name="Navarro-Mendoza M.I."/>
            <person name="Perez-Arques C."/>
            <person name="Panchal S."/>
            <person name="Nicolas F.E."/>
            <person name="Ganguly P."/>
            <person name="Pangilinan J."/>
            <person name="Grigoriev I."/>
            <person name="Heitman J."/>
            <person name="Sanya K."/>
            <person name="Garre V."/>
        </authorList>
    </citation>
    <scope>NUCLEOTIDE SEQUENCE [LARGE SCALE GENOMIC DNA]</scope>
    <source>
        <strain evidence="2 3">MU402</strain>
    </source>
</reference>
<keyword evidence="1" id="KW-0472">Membrane</keyword>
<name>A0A8H4F372_MUCCL</name>
<keyword evidence="1" id="KW-0812">Transmembrane</keyword>
<protein>
    <submittedName>
        <fullName evidence="2">Uncharacterized protein</fullName>
    </submittedName>
</protein>
<dbReference type="Proteomes" id="UP000469890">
    <property type="component" value="Unassembled WGS sequence"/>
</dbReference>
<evidence type="ECO:0000313" key="3">
    <source>
        <dbReference type="Proteomes" id="UP000469890"/>
    </source>
</evidence>
<evidence type="ECO:0000313" key="2">
    <source>
        <dbReference type="EMBL" id="KAF1802218.1"/>
    </source>
</evidence>
<comment type="caution">
    <text evidence="2">The sequence shown here is derived from an EMBL/GenBank/DDBJ whole genome shotgun (WGS) entry which is preliminary data.</text>
</comment>
<feature type="transmembrane region" description="Helical" evidence="1">
    <location>
        <begin position="54"/>
        <end position="77"/>
    </location>
</feature>
<keyword evidence="1" id="KW-1133">Transmembrane helix</keyword>
<dbReference type="AlphaFoldDB" id="A0A8H4F372"/>